<dbReference type="CDD" id="cd00109">
    <property type="entry name" value="Kunitz-type"/>
    <property type="match status" value="1"/>
</dbReference>
<feature type="domain" description="BPTI/Kunitz inhibitor" evidence="2">
    <location>
        <begin position="23"/>
        <end position="76"/>
    </location>
</feature>
<dbReference type="Gene3D" id="4.10.410.10">
    <property type="entry name" value="Pancreatic trypsin inhibitor Kunitz domain"/>
    <property type="match status" value="1"/>
</dbReference>
<evidence type="ECO:0000259" key="2">
    <source>
        <dbReference type="PROSITE" id="PS50279"/>
    </source>
</evidence>
<evidence type="ECO:0000256" key="1">
    <source>
        <dbReference type="SAM" id="SignalP"/>
    </source>
</evidence>
<dbReference type="InterPro" id="IPR036880">
    <property type="entry name" value="Kunitz_BPTI_sf"/>
</dbReference>
<dbReference type="PROSITE" id="PS00280">
    <property type="entry name" value="BPTI_KUNITZ_1"/>
    <property type="match status" value="1"/>
</dbReference>
<reference evidence="3 4" key="1">
    <citation type="submission" date="2018-11" db="EMBL/GenBank/DDBJ databases">
        <authorList>
            <consortium name="Pathogen Informatics"/>
        </authorList>
    </citation>
    <scope>NUCLEOTIDE SEQUENCE [LARGE SCALE GENOMIC DNA]</scope>
</reference>
<feature type="chain" id="PRO_5018331185" description="BPTI/Kunitz inhibitor domain-containing protein" evidence="1">
    <location>
        <begin position="17"/>
        <end position="182"/>
    </location>
</feature>
<organism evidence="3 4">
    <name type="scientific">Strongylus vulgaris</name>
    <name type="common">Blood worm</name>
    <dbReference type="NCBI Taxonomy" id="40348"/>
    <lineage>
        <taxon>Eukaryota</taxon>
        <taxon>Metazoa</taxon>
        <taxon>Ecdysozoa</taxon>
        <taxon>Nematoda</taxon>
        <taxon>Chromadorea</taxon>
        <taxon>Rhabditida</taxon>
        <taxon>Rhabditina</taxon>
        <taxon>Rhabditomorpha</taxon>
        <taxon>Strongyloidea</taxon>
        <taxon>Strongylidae</taxon>
        <taxon>Strongylus</taxon>
    </lineage>
</organism>
<evidence type="ECO:0000313" key="4">
    <source>
        <dbReference type="Proteomes" id="UP000270094"/>
    </source>
</evidence>
<dbReference type="Proteomes" id="UP000270094">
    <property type="component" value="Unassembled WGS sequence"/>
</dbReference>
<keyword evidence="1" id="KW-0732">Signal</keyword>
<protein>
    <recommendedName>
        <fullName evidence="2">BPTI/Kunitz inhibitor domain-containing protein</fullName>
    </recommendedName>
</protein>
<dbReference type="SMART" id="SM00131">
    <property type="entry name" value="KU"/>
    <property type="match status" value="1"/>
</dbReference>
<dbReference type="EMBL" id="UYYB01113764">
    <property type="protein sequence ID" value="VDM81614.1"/>
    <property type="molecule type" value="Genomic_DNA"/>
</dbReference>
<dbReference type="PANTHER" id="PTHR47248">
    <property type="entry name" value="PROTEIN CBG06772"/>
    <property type="match status" value="1"/>
</dbReference>
<dbReference type="OrthoDB" id="4473401at2759"/>
<dbReference type="InterPro" id="IPR002223">
    <property type="entry name" value="Kunitz_BPTI"/>
</dbReference>
<dbReference type="InterPro" id="IPR020901">
    <property type="entry name" value="Prtase_inh_Kunz-CS"/>
</dbReference>
<gene>
    <name evidence="3" type="ORF">SVUK_LOCUS16612</name>
</gene>
<dbReference type="SUPFAM" id="SSF57362">
    <property type="entry name" value="BPTI-like"/>
    <property type="match status" value="1"/>
</dbReference>
<dbReference type="GO" id="GO:0004867">
    <property type="term" value="F:serine-type endopeptidase inhibitor activity"/>
    <property type="evidence" value="ECO:0007669"/>
    <property type="project" value="InterPro"/>
</dbReference>
<keyword evidence="4" id="KW-1185">Reference proteome</keyword>
<dbReference type="InterPro" id="IPR052861">
    <property type="entry name" value="BPTI/Kunitz_domain"/>
</dbReference>
<dbReference type="AlphaFoldDB" id="A0A3P7JS31"/>
<dbReference type="PROSITE" id="PS50279">
    <property type="entry name" value="BPTI_KUNITZ_2"/>
    <property type="match status" value="1"/>
</dbReference>
<dbReference type="PANTHER" id="PTHR47248:SF7">
    <property type="entry name" value="BPTI_KUNITZ INHIBITOR DOMAIN-CONTAINING PROTEIN"/>
    <property type="match status" value="1"/>
</dbReference>
<name>A0A3P7JS31_STRVU</name>
<sequence length="182" mass="20367">MRHLFILVLVPVICQAIDLRSPCNESVDLGDAECDKTPSIRYYMDNETLSCLPFKYSGCGGNENNFESTSACHFKCLPMDFLSCPANRPPVKKADGSPSCNHEMKCPAGSTCHKGYIVGLCCDNKDAEKYRADQKPDCGHKKVVTEKYYGFPMTLLGKDCEHNFCPKGSECRRGHFYSYCCK</sequence>
<feature type="signal peptide" evidence="1">
    <location>
        <begin position="1"/>
        <end position="16"/>
    </location>
</feature>
<proteinExistence type="predicted"/>
<evidence type="ECO:0000313" key="3">
    <source>
        <dbReference type="EMBL" id="VDM81614.1"/>
    </source>
</evidence>
<accession>A0A3P7JS31</accession>
<dbReference type="Pfam" id="PF00014">
    <property type="entry name" value="Kunitz_BPTI"/>
    <property type="match status" value="1"/>
</dbReference>